<keyword evidence="6 14" id="KW-0349">Heme</keyword>
<dbReference type="InterPro" id="IPR001128">
    <property type="entry name" value="Cyt_P450"/>
</dbReference>
<dbReference type="PRINTS" id="PR00385">
    <property type="entry name" value="P450"/>
</dbReference>
<proteinExistence type="inferred from homology"/>
<organism evidence="17 18">
    <name type="scientific">Larinioides sclopetarius</name>
    <dbReference type="NCBI Taxonomy" id="280406"/>
    <lineage>
        <taxon>Eukaryota</taxon>
        <taxon>Metazoa</taxon>
        <taxon>Ecdysozoa</taxon>
        <taxon>Arthropoda</taxon>
        <taxon>Chelicerata</taxon>
        <taxon>Arachnida</taxon>
        <taxon>Araneae</taxon>
        <taxon>Araneomorphae</taxon>
        <taxon>Entelegynae</taxon>
        <taxon>Araneoidea</taxon>
        <taxon>Araneidae</taxon>
        <taxon>Larinioides</taxon>
    </lineage>
</organism>
<keyword evidence="18" id="KW-1185">Reference proteome</keyword>
<evidence type="ECO:0000256" key="14">
    <source>
        <dbReference type="PIRSR" id="PIRSR602401-1"/>
    </source>
</evidence>
<dbReference type="GO" id="GO:0006805">
    <property type="term" value="P:xenobiotic metabolic process"/>
    <property type="evidence" value="ECO:0007669"/>
    <property type="project" value="TreeGrafter"/>
</dbReference>
<dbReference type="InterPro" id="IPR036396">
    <property type="entry name" value="Cyt_P450_sf"/>
</dbReference>
<dbReference type="PROSITE" id="PS00086">
    <property type="entry name" value="CYTOCHROME_P450"/>
    <property type="match status" value="1"/>
</dbReference>
<evidence type="ECO:0000256" key="5">
    <source>
        <dbReference type="ARBA" id="ARBA00010617"/>
    </source>
</evidence>
<keyword evidence="10 15" id="KW-0560">Oxidoreductase</keyword>
<dbReference type="FunFam" id="1.10.630.10:FF:000238">
    <property type="entry name" value="Cytochrome P450 2A6"/>
    <property type="match status" value="1"/>
</dbReference>
<dbReference type="InterPro" id="IPR002401">
    <property type="entry name" value="Cyt_P450_E_grp-I"/>
</dbReference>
<keyword evidence="16" id="KW-1133">Transmembrane helix</keyword>
<dbReference type="GO" id="GO:0005789">
    <property type="term" value="C:endoplasmic reticulum membrane"/>
    <property type="evidence" value="ECO:0007669"/>
    <property type="project" value="UniProtKB-SubCell"/>
</dbReference>
<dbReference type="PANTHER" id="PTHR24300">
    <property type="entry name" value="CYTOCHROME P450 508A4-RELATED"/>
    <property type="match status" value="1"/>
</dbReference>
<feature type="transmembrane region" description="Helical" evidence="16">
    <location>
        <begin position="6"/>
        <end position="25"/>
    </location>
</feature>
<comment type="function">
    <text evidence="2">May be involved in the metabolism of insect hormones and in the breakdown of synthetic insecticides.</text>
</comment>
<evidence type="ECO:0000256" key="9">
    <source>
        <dbReference type="ARBA" id="ARBA00022848"/>
    </source>
</evidence>
<feature type="binding site" description="axial binding residue" evidence="14">
    <location>
        <position position="440"/>
    </location>
    <ligand>
        <name>heme</name>
        <dbReference type="ChEBI" id="CHEBI:30413"/>
    </ligand>
    <ligandPart>
        <name>Fe</name>
        <dbReference type="ChEBI" id="CHEBI:18248"/>
    </ligandPart>
</feature>
<evidence type="ECO:0000256" key="16">
    <source>
        <dbReference type="SAM" id="Phobius"/>
    </source>
</evidence>
<comment type="caution">
    <text evidence="17">The sequence shown here is derived from an EMBL/GenBank/DDBJ whole genome shotgun (WGS) entry which is preliminary data.</text>
</comment>
<evidence type="ECO:0000256" key="10">
    <source>
        <dbReference type="ARBA" id="ARBA00023002"/>
    </source>
</evidence>
<dbReference type="Gene3D" id="1.10.630.10">
    <property type="entry name" value="Cytochrome P450"/>
    <property type="match status" value="1"/>
</dbReference>
<comment type="cofactor">
    <cofactor evidence="1 14">
        <name>heme</name>
        <dbReference type="ChEBI" id="CHEBI:30413"/>
    </cofactor>
</comment>
<keyword evidence="12 15" id="KW-0503">Monooxygenase</keyword>
<evidence type="ECO:0000256" key="4">
    <source>
        <dbReference type="ARBA" id="ARBA00004406"/>
    </source>
</evidence>
<keyword evidence="8" id="KW-0256">Endoplasmic reticulum</keyword>
<evidence type="ECO:0000256" key="12">
    <source>
        <dbReference type="ARBA" id="ARBA00023033"/>
    </source>
</evidence>
<evidence type="ECO:0000313" key="18">
    <source>
        <dbReference type="Proteomes" id="UP001497382"/>
    </source>
</evidence>
<keyword evidence="11 14" id="KW-0408">Iron</keyword>
<evidence type="ECO:0000256" key="2">
    <source>
        <dbReference type="ARBA" id="ARBA00003690"/>
    </source>
</evidence>
<dbReference type="InterPro" id="IPR050182">
    <property type="entry name" value="Cytochrome_P450_fam2"/>
</dbReference>
<gene>
    <name evidence="17" type="ORF">LARSCL_LOCUS13217</name>
</gene>
<dbReference type="GO" id="GO:0016712">
    <property type="term" value="F:oxidoreductase activity, acting on paired donors, with incorporation or reduction of molecular oxygen, reduced flavin or flavoprotein as one donor, and incorporation of one atom of oxygen"/>
    <property type="evidence" value="ECO:0007669"/>
    <property type="project" value="TreeGrafter"/>
</dbReference>
<dbReference type="Proteomes" id="UP001497382">
    <property type="component" value="Unassembled WGS sequence"/>
</dbReference>
<dbReference type="GO" id="GO:0006082">
    <property type="term" value="P:organic acid metabolic process"/>
    <property type="evidence" value="ECO:0007669"/>
    <property type="project" value="TreeGrafter"/>
</dbReference>
<protein>
    <recommendedName>
        <fullName evidence="19">Cytochrome P450</fullName>
    </recommendedName>
</protein>
<keyword evidence="9" id="KW-0492">Microsome</keyword>
<evidence type="ECO:0000256" key="3">
    <source>
        <dbReference type="ARBA" id="ARBA00004174"/>
    </source>
</evidence>
<comment type="similarity">
    <text evidence="5 15">Belongs to the cytochrome P450 family.</text>
</comment>
<evidence type="ECO:0000256" key="1">
    <source>
        <dbReference type="ARBA" id="ARBA00001971"/>
    </source>
</evidence>
<sequence>MSGNWDTLSIVLGCVAVILTLLWWYNRRKYKLPRGPWGLPVVGYMPFLGNSPFKTFIKLSEKYGKVFSINIGGSYNVILNDFESVKDAFNNNAILDRPPNLFDFHPDGLGFSSYNGKKWIEQRRHTMRTLKDVGLGKIPWESLVEAEVDDFVQFLEEQAGQPLDVFEPLSASVSNNMTSIILGKRLPKGDPRRRIVDDGVQAVINTFVSVGVVLIFPRLSQFLAKLGLTKWSQDFRKMVRFNRFIRSEMESRKKLPPTELNEDIFIDGYLLEKDKLKEKGVENWYNESNLVGTSQALVVGGSDTSRTLLCWLFLAMVTYPEIQKKIQEEIDAVLGKDGKLKWSERAKLPLTYAATLEVHRWRTITPLGAVHKASQDTKIGDYDIPKGTNIISNIYALHNDPKYWKDPDVFRPERFLHEDGTLKMHRLDSYAPFSLGRRNCPGELVAMMEIFQYFVAILQKFEIRRVENTPLNLEGMFMATFRPHPQKLRYVSRG</sequence>
<dbReference type="GO" id="GO:0005506">
    <property type="term" value="F:iron ion binding"/>
    <property type="evidence" value="ECO:0007669"/>
    <property type="project" value="InterPro"/>
</dbReference>
<accession>A0AAV2ALK6</accession>
<reference evidence="17 18" key="1">
    <citation type="submission" date="2024-04" db="EMBL/GenBank/DDBJ databases">
        <authorList>
            <person name="Rising A."/>
            <person name="Reimegard J."/>
            <person name="Sonavane S."/>
            <person name="Akerstrom W."/>
            <person name="Nylinder S."/>
            <person name="Hedman E."/>
            <person name="Kallberg Y."/>
        </authorList>
    </citation>
    <scope>NUCLEOTIDE SEQUENCE [LARGE SCALE GENOMIC DNA]</scope>
</reference>
<dbReference type="InterPro" id="IPR017972">
    <property type="entry name" value="Cyt_P450_CS"/>
</dbReference>
<evidence type="ECO:0008006" key="19">
    <source>
        <dbReference type="Google" id="ProtNLM"/>
    </source>
</evidence>
<dbReference type="GO" id="GO:0020037">
    <property type="term" value="F:heme binding"/>
    <property type="evidence" value="ECO:0007669"/>
    <property type="project" value="InterPro"/>
</dbReference>
<evidence type="ECO:0000256" key="7">
    <source>
        <dbReference type="ARBA" id="ARBA00022723"/>
    </source>
</evidence>
<dbReference type="SUPFAM" id="SSF48264">
    <property type="entry name" value="Cytochrome P450"/>
    <property type="match status" value="1"/>
</dbReference>
<evidence type="ECO:0000256" key="8">
    <source>
        <dbReference type="ARBA" id="ARBA00022824"/>
    </source>
</evidence>
<dbReference type="PRINTS" id="PR00463">
    <property type="entry name" value="EP450I"/>
</dbReference>
<evidence type="ECO:0000256" key="6">
    <source>
        <dbReference type="ARBA" id="ARBA00022617"/>
    </source>
</evidence>
<dbReference type="EMBL" id="CAXIEN010000180">
    <property type="protein sequence ID" value="CAL1284556.1"/>
    <property type="molecule type" value="Genomic_DNA"/>
</dbReference>
<evidence type="ECO:0000256" key="11">
    <source>
        <dbReference type="ARBA" id="ARBA00023004"/>
    </source>
</evidence>
<dbReference type="PANTHER" id="PTHR24300:SF375">
    <property type="entry name" value="CYTOCHROME P450 FAMILY"/>
    <property type="match status" value="1"/>
</dbReference>
<keyword evidence="16" id="KW-0812">Transmembrane</keyword>
<comment type="subcellular location">
    <subcellularLocation>
        <location evidence="4">Endoplasmic reticulum membrane</location>
        <topology evidence="4">Peripheral membrane protein</topology>
    </subcellularLocation>
    <subcellularLocation>
        <location evidence="3">Microsome membrane</location>
        <topology evidence="3">Peripheral membrane protein</topology>
    </subcellularLocation>
</comment>
<dbReference type="CDD" id="cd20617">
    <property type="entry name" value="CYP1_2-like"/>
    <property type="match status" value="1"/>
</dbReference>
<dbReference type="AlphaFoldDB" id="A0AAV2ALK6"/>
<evidence type="ECO:0000256" key="13">
    <source>
        <dbReference type="ARBA" id="ARBA00023136"/>
    </source>
</evidence>
<evidence type="ECO:0000256" key="15">
    <source>
        <dbReference type="RuleBase" id="RU000461"/>
    </source>
</evidence>
<keyword evidence="13 16" id="KW-0472">Membrane</keyword>
<dbReference type="Pfam" id="PF00067">
    <property type="entry name" value="p450"/>
    <property type="match status" value="1"/>
</dbReference>
<name>A0AAV2ALK6_9ARAC</name>
<keyword evidence="7 14" id="KW-0479">Metal-binding</keyword>
<evidence type="ECO:0000313" key="17">
    <source>
        <dbReference type="EMBL" id="CAL1284556.1"/>
    </source>
</evidence>